<comment type="subcellular location">
    <subcellularLocation>
        <location evidence="1 4">Cell outer membrane</location>
    </subcellularLocation>
</comment>
<keyword evidence="9" id="KW-1185">Reference proteome</keyword>
<name>A0A3S0PXI5_9GAMM</name>
<proteinExistence type="inferred from homology"/>
<dbReference type="SUPFAM" id="SSF56935">
    <property type="entry name" value="Porins"/>
    <property type="match status" value="1"/>
</dbReference>
<feature type="chain" id="PRO_5018710518" evidence="5">
    <location>
        <begin position="25"/>
        <end position="934"/>
    </location>
</feature>
<evidence type="ECO:0000256" key="1">
    <source>
        <dbReference type="ARBA" id="ARBA00004442"/>
    </source>
</evidence>
<dbReference type="InterPro" id="IPR012910">
    <property type="entry name" value="Plug_dom"/>
</dbReference>
<evidence type="ECO:0000256" key="4">
    <source>
        <dbReference type="RuleBase" id="RU003357"/>
    </source>
</evidence>
<comment type="similarity">
    <text evidence="4">Belongs to the TonB-dependent receptor family.</text>
</comment>
<dbReference type="RefSeq" id="WP_126673952.1">
    <property type="nucleotide sequence ID" value="NZ_RYZR01000006.1"/>
</dbReference>
<keyword evidence="2 4" id="KW-0472">Membrane</keyword>
<dbReference type="NCBIfam" id="TIGR01782">
    <property type="entry name" value="TonB-Xanth-Caul"/>
    <property type="match status" value="1"/>
</dbReference>
<sequence length="934" mass="101512">MSHRKTLLAASIFAGLCFAGTLYAQDTTQTTSAPAAVPASQQSEQQAEKANAKQLSTVTVVGIRASLQQSMDTKRNADAIVDAITATDIGKFPATNVAEALAQVPGVTLDHLFGATQRVSIDGIDPSLNLSYLDGHPVAQALWLYGDSPNRGFNYSLLPAEILGQLEIFKTPEARLPEGSLGGTVFMHTVQPLDVPSNTLSGTFGANYNDMTDKNRPNGSVFYSWHNDSKTFGVDVSAQHYEQDTSRQGQEIFSYTPVSAISAVNPLIAAEVASGQLKNSDQMPTEINSANFEQIEKRNSIFVNIQYKPNEHFDSTLSLMYMNDSLNNINTSLYPIAGFNYAGITHLTANGNGVVTSGTQVGTPCFEATSCTSTADTFEDNDARASYIRTKGVDWRGTYYGDGWRLGGQIGVSTSNNVISQAFKEIYYGGGFNWSIPNGFNFTNLATANNPNYWADNDFGGNIGYKPYHARDSYAQIDFSKDFDGFINELLVGARYASHWESQSLLIYRGVPNMTLNQIGYGGLTNLQGASSIGLGGSSVSHVQTCGYNCIFNAVLNNGPLSANDPVDYWDNTFNVQQQNTAVYGQANFGTDNLHGNLGLRWVKTQTNSYGYYVPSSCQVAGADGLVPWDCNFTNGTGYIGVQTTRYNWLPAFNIAYNLTPDFILRGAASETVAYAPYNELAPFFEANDTVLTATAGNPGIKPYRSINGDVSAEWYFNDQSVIAFSGFYKNVLNYVTQETTPETHENGSWGTLYPGPTGAQLVANGMCTVAGVCTYQVTAPVNGGRAKVKGAAISYQQAFGDSGFGLRANYTYSDSRTVETIQGANWLPYNSKNSYTLAPYFEQGPYSASVSYNYRSKYLAGGYVAGATSAYTASYKELDASAAYAFNKNFSVSFDMLNLLNSVYKQYDGINNTMLLNEYVSGREFMLEAHFKF</sequence>
<dbReference type="AlphaFoldDB" id="A0A3S0PXI5"/>
<dbReference type="Pfam" id="PF00593">
    <property type="entry name" value="TonB_dep_Rec_b-barrel"/>
    <property type="match status" value="1"/>
</dbReference>
<gene>
    <name evidence="8" type="ORF">EKH79_11395</name>
</gene>
<evidence type="ECO:0000259" key="6">
    <source>
        <dbReference type="Pfam" id="PF00593"/>
    </source>
</evidence>
<feature type="domain" description="TonB-dependent receptor plug" evidence="7">
    <location>
        <begin position="74"/>
        <end position="184"/>
    </location>
</feature>
<accession>A0A3S0PXI5</accession>
<dbReference type="PANTHER" id="PTHR40980:SF3">
    <property type="entry name" value="TONB-DEPENDENT RECEPTOR-LIKE BETA-BARREL DOMAIN-CONTAINING PROTEIN"/>
    <property type="match status" value="1"/>
</dbReference>
<dbReference type="PANTHER" id="PTHR40980">
    <property type="entry name" value="PLUG DOMAIN-CONTAINING PROTEIN"/>
    <property type="match status" value="1"/>
</dbReference>
<dbReference type="CDD" id="cd01347">
    <property type="entry name" value="ligand_gated_channel"/>
    <property type="match status" value="1"/>
</dbReference>
<dbReference type="OrthoDB" id="8727862at2"/>
<reference evidence="8 9" key="1">
    <citation type="submission" date="2018-12" db="EMBL/GenBank/DDBJ databases">
        <title>Dyella dinghuensis sp. nov. DHOA06 and Dyella choica sp. nov. 4M-K27, isolated from forest soil.</title>
        <authorList>
            <person name="Qiu L.-H."/>
            <person name="Gao Z.-H."/>
        </authorList>
    </citation>
    <scope>NUCLEOTIDE SEQUENCE [LARGE SCALE GENOMIC DNA]</scope>
    <source>
        <strain evidence="8 9">DHOA06</strain>
    </source>
</reference>
<keyword evidence="3" id="KW-0998">Cell outer membrane</keyword>
<protein>
    <submittedName>
        <fullName evidence="8">TonB-dependent receptor</fullName>
    </submittedName>
</protein>
<dbReference type="Gene3D" id="2.40.170.20">
    <property type="entry name" value="TonB-dependent receptor, beta-barrel domain"/>
    <property type="match status" value="1"/>
</dbReference>
<dbReference type="Pfam" id="PF07715">
    <property type="entry name" value="Plug"/>
    <property type="match status" value="1"/>
</dbReference>
<evidence type="ECO:0000313" key="8">
    <source>
        <dbReference type="EMBL" id="RUL63014.1"/>
    </source>
</evidence>
<organism evidence="8 9">
    <name type="scientific">Dyella dinghuensis</name>
    <dbReference type="NCBI Taxonomy" id="1920169"/>
    <lineage>
        <taxon>Bacteria</taxon>
        <taxon>Pseudomonadati</taxon>
        <taxon>Pseudomonadota</taxon>
        <taxon>Gammaproteobacteria</taxon>
        <taxon>Lysobacterales</taxon>
        <taxon>Rhodanobacteraceae</taxon>
        <taxon>Dyella</taxon>
    </lineage>
</organism>
<dbReference type="Gene3D" id="2.170.130.10">
    <property type="entry name" value="TonB-dependent receptor, plug domain"/>
    <property type="match status" value="1"/>
</dbReference>
<evidence type="ECO:0000256" key="5">
    <source>
        <dbReference type="SAM" id="SignalP"/>
    </source>
</evidence>
<dbReference type="InterPro" id="IPR010104">
    <property type="entry name" value="TonB_rcpt_bac"/>
</dbReference>
<dbReference type="InterPro" id="IPR000531">
    <property type="entry name" value="Beta-barrel_TonB"/>
</dbReference>
<feature type="domain" description="TonB-dependent receptor-like beta-barrel" evidence="6">
    <location>
        <begin position="427"/>
        <end position="900"/>
    </location>
</feature>
<feature type="signal peptide" evidence="5">
    <location>
        <begin position="1"/>
        <end position="24"/>
    </location>
</feature>
<keyword evidence="4" id="KW-0798">TonB box</keyword>
<keyword evidence="5" id="KW-0732">Signal</keyword>
<dbReference type="Proteomes" id="UP000267077">
    <property type="component" value="Unassembled WGS sequence"/>
</dbReference>
<dbReference type="GO" id="GO:0009279">
    <property type="term" value="C:cell outer membrane"/>
    <property type="evidence" value="ECO:0007669"/>
    <property type="project" value="UniProtKB-SubCell"/>
</dbReference>
<evidence type="ECO:0000259" key="7">
    <source>
        <dbReference type="Pfam" id="PF07715"/>
    </source>
</evidence>
<dbReference type="InterPro" id="IPR036942">
    <property type="entry name" value="Beta-barrel_TonB_sf"/>
</dbReference>
<dbReference type="EMBL" id="RYZR01000006">
    <property type="protein sequence ID" value="RUL63014.1"/>
    <property type="molecule type" value="Genomic_DNA"/>
</dbReference>
<comment type="caution">
    <text evidence="8">The sequence shown here is derived from an EMBL/GenBank/DDBJ whole genome shotgun (WGS) entry which is preliminary data.</text>
</comment>
<keyword evidence="8" id="KW-0675">Receptor</keyword>
<evidence type="ECO:0000256" key="3">
    <source>
        <dbReference type="ARBA" id="ARBA00023237"/>
    </source>
</evidence>
<evidence type="ECO:0000313" key="9">
    <source>
        <dbReference type="Proteomes" id="UP000267077"/>
    </source>
</evidence>
<dbReference type="InterPro" id="IPR037066">
    <property type="entry name" value="Plug_dom_sf"/>
</dbReference>
<evidence type="ECO:0000256" key="2">
    <source>
        <dbReference type="ARBA" id="ARBA00023136"/>
    </source>
</evidence>